<sequence length="222" mass="25502">MFSDVEHRLFFMLEWQRDVVDVREQFPLDRELTLAVASSLGLRHPYYPGTGVPTVMTVDFMVTRVVDGEYCYEAYDAKRAEDAADQDAMDKLKIQSVALQLMTVPHTLVFHTQIPLRTVRNIQWIRNAAALAGDGLPPNELDRHKEIFAKQLCGQRGRQSFFEFCRAYDNKYDLPRESAFRLGCWLLQFGLLSAELGLRRMPDVPISSFVLNQDSMEVRHAG</sequence>
<keyword evidence="2" id="KW-0540">Nuclease</keyword>
<dbReference type="Gene3D" id="3.40.1350.10">
    <property type="match status" value="1"/>
</dbReference>
<evidence type="ECO:0000313" key="2">
    <source>
        <dbReference type="EMBL" id="UXY16638.1"/>
    </source>
</evidence>
<organism evidence="2 3">
    <name type="scientific">Chitiniphilus purpureus</name>
    <dbReference type="NCBI Taxonomy" id="2981137"/>
    <lineage>
        <taxon>Bacteria</taxon>
        <taxon>Pseudomonadati</taxon>
        <taxon>Pseudomonadota</taxon>
        <taxon>Betaproteobacteria</taxon>
        <taxon>Neisseriales</taxon>
        <taxon>Chitinibacteraceae</taxon>
        <taxon>Chitiniphilus</taxon>
    </lineage>
</organism>
<proteinExistence type="predicted"/>
<keyword evidence="3" id="KW-1185">Reference proteome</keyword>
<dbReference type="RefSeq" id="WP_263126020.1">
    <property type="nucleotide sequence ID" value="NZ_CP106753.1"/>
</dbReference>
<dbReference type="Proteomes" id="UP001061302">
    <property type="component" value="Chromosome"/>
</dbReference>
<dbReference type="SUPFAM" id="SSF52980">
    <property type="entry name" value="Restriction endonuclease-like"/>
    <property type="match status" value="1"/>
</dbReference>
<dbReference type="Pfam" id="PF08722">
    <property type="entry name" value="Tn7_TnsA-like_N"/>
    <property type="match status" value="1"/>
</dbReference>
<keyword evidence="2" id="KW-0378">Hydrolase</keyword>
<dbReference type="InterPro" id="IPR011335">
    <property type="entry name" value="Restrct_endonuc-II-like"/>
</dbReference>
<evidence type="ECO:0000259" key="1">
    <source>
        <dbReference type="Pfam" id="PF08722"/>
    </source>
</evidence>
<dbReference type="EMBL" id="CP106753">
    <property type="protein sequence ID" value="UXY16638.1"/>
    <property type="molecule type" value="Genomic_DNA"/>
</dbReference>
<name>A0ABY6DQY6_9NEIS</name>
<dbReference type="InterPro" id="IPR014833">
    <property type="entry name" value="TnsA_N"/>
</dbReference>
<dbReference type="InterPro" id="IPR011856">
    <property type="entry name" value="tRNA_endonuc-like_dom_sf"/>
</dbReference>
<accession>A0ABY6DQY6</accession>
<gene>
    <name evidence="2" type="ORF">N8I74_06360</name>
</gene>
<protein>
    <submittedName>
        <fullName evidence="2">TnsA endonuclease N-terminal domain-containing protein</fullName>
    </submittedName>
</protein>
<feature type="domain" description="TnsA endonuclease N-terminal" evidence="1">
    <location>
        <begin position="17"/>
        <end position="109"/>
    </location>
</feature>
<reference evidence="2" key="1">
    <citation type="submission" date="2022-10" db="EMBL/GenBank/DDBJ databases">
        <title>Chitiniphilus purpureus sp. nov., a novel chitin-degrading bacterium isolated from crawfish pond sediment.</title>
        <authorList>
            <person name="Li K."/>
        </authorList>
    </citation>
    <scope>NUCLEOTIDE SEQUENCE</scope>
    <source>
        <strain evidence="2">CD1</strain>
    </source>
</reference>
<dbReference type="GO" id="GO:0004519">
    <property type="term" value="F:endonuclease activity"/>
    <property type="evidence" value="ECO:0007669"/>
    <property type="project" value="UniProtKB-KW"/>
</dbReference>
<evidence type="ECO:0000313" key="3">
    <source>
        <dbReference type="Proteomes" id="UP001061302"/>
    </source>
</evidence>
<keyword evidence="2" id="KW-0255">Endonuclease</keyword>